<accession>A0ABZ1Z8Q6</accession>
<reference evidence="2" key="1">
    <citation type="submission" date="2022-10" db="EMBL/GenBank/DDBJ databases">
        <title>The complete genomes of actinobacterial strains from the NBC collection.</title>
        <authorList>
            <person name="Joergensen T.S."/>
            <person name="Alvarez Arevalo M."/>
            <person name="Sterndorff E.B."/>
            <person name="Faurdal D."/>
            <person name="Vuksanovic O."/>
            <person name="Mourched A.-S."/>
            <person name="Charusanti P."/>
            <person name="Shaw S."/>
            <person name="Blin K."/>
            <person name="Weber T."/>
        </authorList>
    </citation>
    <scope>NUCLEOTIDE SEQUENCE</scope>
    <source>
        <strain evidence="2">NBC_01482</strain>
    </source>
</reference>
<dbReference type="CDD" id="cd06260">
    <property type="entry name" value="DUF820-like"/>
    <property type="match status" value="1"/>
</dbReference>
<dbReference type="InterPro" id="IPR012296">
    <property type="entry name" value="Nuclease_put_TT1808"/>
</dbReference>
<dbReference type="Proteomes" id="UP001432062">
    <property type="component" value="Chromosome"/>
</dbReference>
<keyword evidence="3" id="KW-1185">Reference proteome</keyword>
<evidence type="ECO:0000259" key="1">
    <source>
        <dbReference type="Pfam" id="PF05685"/>
    </source>
</evidence>
<keyword evidence="2" id="KW-0540">Nuclease</keyword>
<dbReference type="InterPro" id="IPR008538">
    <property type="entry name" value="Uma2"/>
</dbReference>
<evidence type="ECO:0000313" key="2">
    <source>
        <dbReference type="EMBL" id="WUV50771.1"/>
    </source>
</evidence>
<keyword evidence="2" id="KW-0255">Endonuclease</keyword>
<dbReference type="EMBL" id="CP109441">
    <property type="protein sequence ID" value="WUV50771.1"/>
    <property type="molecule type" value="Genomic_DNA"/>
</dbReference>
<dbReference type="Pfam" id="PF05685">
    <property type="entry name" value="Uma2"/>
    <property type="match status" value="1"/>
</dbReference>
<dbReference type="SUPFAM" id="SSF52980">
    <property type="entry name" value="Restriction endonuclease-like"/>
    <property type="match status" value="1"/>
</dbReference>
<dbReference type="GO" id="GO:0004519">
    <property type="term" value="F:endonuclease activity"/>
    <property type="evidence" value="ECO:0007669"/>
    <property type="project" value="UniProtKB-KW"/>
</dbReference>
<name>A0ABZ1Z8Q6_9NOCA</name>
<proteinExistence type="predicted"/>
<organism evidence="2 3">
    <name type="scientific">Nocardia vinacea</name>
    <dbReference type="NCBI Taxonomy" id="96468"/>
    <lineage>
        <taxon>Bacteria</taxon>
        <taxon>Bacillati</taxon>
        <taxon>Actinomycetota</taxon>
        <taxon>Actinomycetes</taxon>
        <taxon>Mycobacteriales</taxon>
        <taxon>Nocardiaceae</taxon>
        <taxon>Nocardia</taxon>
    </lineage>
</organism>
<keyword evidence="2" id="KW-0378">Hydrolase</keyword>
<dbReference type="Gene3D" id="3.90.1570.10">
    <property type="entry name" value="tt1808, chain A"/>
    <property type="match status" value="1"/>
</dbReference>
<dbReference type="InterPro" id="IPR011335">
    <property type="entry name" value="Restrct_endonuc-II-like"/>
</dbReference>
<feature type="domain" description="Putative restriction endonuclease" evidence="1">
    <location>
        <begin position="2"/>
        <end position="37"/>
    </location>
</feature>
<evidence type="ECO:0000313" key="3">
    <source>
        <dbReference type="Proteomes" id="UP001432062"/>
    </source>
</evidence>
<gene>
    <name evidence="2" type="ORF">OG563_22770</name>
</gene>
<sequence length="118" mass="13163">MLVGEVLSPSNSQTDMEEKKVKYAQAGIPWYWEIALARDKSEIAYVHAYALATEVDNLPPGVRALHPANYILTGKWSPNDSTAITIEFPFPITMSKQPKARTRVSPCLRLVFSAGRSR</sequence>
<protein>
    <submittedName>
        <fullName evidence="2">Uma2 family endonuclease</fullName>
    </submittedName>
</protein>